<reference evidence="2 3" key="1">
    <citation type="submission" date="2019-12" db="EMBL/GenBank/DDBJ databases">
        <title>Chromosome-level assembly of the Caenorhabditis remanei genome.</title>
        <authorList>
            <person name="Teterina A.A."/>
            <person name="Willis J.H."/>
            <person name="Phillips P.C."/>
        </authorList>
    </citation>
    <scope>NUCLEOTIDE SEQUENCE [LARGE SCALE GENOMIC DNA]</scope>
    <source>
        <strain evidence="2 3">PX506</strain>
        <tissue evidence="2">Whole organism</tissue>
    </source>
</reference>
<dbReference type="CTD" id="78774119"/>
<dbReference type="AlphaFoldDB" id="A0A6A5HGA8"/>
<comment type="caution">
    <text evidence="2">The sequence shown here is derived from an EMBL/GenBank/DDBJ whole genome shotgun (WGS) entry which is preliminary data.</text>
</comment>
<feature type="compositionally biased region" description="Basic and acidic residues" evidence="1">
    <location>
        <begin position="19"/>
        <end position="28"/>
    </location>
</feature>
<gene>
    <name evidence="2" type="ORF">GCK72_005699</name>
</gene>
<dbReference type="RefSeq" id="XP_053589489.1">
    <property type="nucleotide sequence ID" value="XM_053725295.1"/>
</dbReference>
<evidence type="ECO:0008006" key="4">
    <source>
        <dbReference type="Google" id="ProtNLM"/>
    </source>
</evidence>
<dbReference type="KEGG" id="crq:GCK72_005699"/>
<protein>
    <recommendedName>
        <fullName evidence="4">KIF-binding protein</fullName>
    </recommendedName>
</protein>
<dbReference type="Proteomes" id="UP000483820">
    <property type="component" value="Chromosome II"/>
</dbReference>
<dbReference type="EMBL" id="WUAV01000002">
    <property type="protein sequence ID" value="KAF1765746.1"/>
    <property type="molecule type" value="Genomic_DNA"/>
</dbReference>
<evidence type="ECO:0000313" key="2">
    <source>
        <dbReference type="EMBL" id="KAF1765746.1"/>
    </source>
</evidence>
<organism evidence="2 3">
    <name type="scientific">Caenorhabditis remanei</name>
    <name type="common">Caenorhabditis vulgaris</name>
    <dbReference type="NCBI Taxonomy" id="31234"/>
    <lineage>
        <taxon>Eukaryota</taxon>
        <taxon>Metazoa</taxon>
        <taxon>Ecdysozoa</taxon>
        <taxon>Nematoda</taxon>
        <taxon>Chromadorea</taxon>
        <taxon>Rhabditida</taxon>
        <taxon>Rhabditina</taxon>
        <taxon>Rhabditomorpha</taxon>
        <taxon>Rhabditoidea</taxon>
        <taxon>Rhabditidae</taxon>
        <taxon>Peloderinae</taxon>
        <taxon>Caenorhabditis</taxon>
    </lineage>
</organism>
<sequence>MSESKAKNMLQKLSLTPKRNHENDGAKSVETEEDLLYKLKAMQEENDYTHIWMTYEKLATLVENRSTDKTRRPEYGKLMFYYQSAAQALVKIWKRDSLLPFEQYLGGDVSRLYNKAIDIAVRYMDPTVVHTVSREAGIALMSMDKYVEARDVFVRGEQQLEAVTPDCQPDFMERLIVLYGIMNTLLIEERWNDYMVYTDKIWMMTMKEDKRCPLLENIIKEVEQIAVLLLVYQKKVECSERHKQLLASYRMDDWQAPITRHNPPLSSLSSSEQKVFRRFLFYVTSTKRSYEKCSQMIPKITEIVARPFRIEVYNDNEKLKNRSHVAIYSRTSITFFHHSALNYSPFVLYRS</sequence>
<evidence type="ECO:0000256" key="1">
    <source>
        <dbReference type="SAM" id="MobiDB-lite"/>
    </source>
</evidence>
<proteinExistence type="predicted"/>
<dbReference type="GeneID" id="78774119"/>
<feature type="region of interest" description="Disordered" evidence="1">
    <location>
        <begin position="1"/>
        <end position="28"/>
    </location>
</feature>
<name>A0A6A5HGA8_CAERE</name>
<accession>A0A6A5HGA8</accession>
<evidence type="ECO:0000313" key="3">
    <source>
        <dbReference type="Proteomes" id="UP000483820"/>
    </source>
</evidence>